<dbReference type="Gene3D" id="3.30.420.240">
    <property type="match status" value="1"/>
</dbReference>
<gene>
    <name evidence="1" type="ORF">UFOVP117_331</name>
</gene>
<protein>
    <submittedName>
        <fullName evidence="1">Large terminase protein</fullName>
    </submittedName>
</protein>
<name>A0A6J5LA16_9CAUD</name>
<reference evidence="1" key="1">
    <citation type="submission" date="2020-04" db="EMBL/GenBank/DDBJ databases">
        <authorList>
            <person name="Chiriac C."/>
            <person name="Salcher M."/>
            <person name="Ghai R."/>
            <person name="Kavagutti S V."/>
        </authorList>
    </citation>
    <scope>NUCLEOTIDE SEQUENCE</scope>
</reference>
<evidence type="ECO:0000313" key="1">
    <source>
        <dbReference type="EMBL" id="CAB4130252.1"/>
    </source>
</evidence>
<organism evidence="1">
    <name type="scientific">uncultured Caudovirales phage</name>
    <dbReference type="NCBI Taxonomy" id="2100421"/>
    <lineage>
        <taxon>Viruses</taxon>
        <taxon>Duplodnaviria</taxon>
        <taxon>Heunggongvirae</taxon>
        <taxon>Uroviricota</taxon>
        <taxon>Caudoviricetes</taxon>
        <taxon>Peduoviridae</taxon>
        <taxon>Maltschvirus</taxon>
        <taxon>Maltschvirus maltsch</taxon>
    </lineage>
</organism>
<dbReference type="EMBL" id="LR796235">
    <property type="protein sequence ID" value="CAB4130252.1"/>
    <property type="molecule type" value="Genomic_DNA"/>
</dbReference>
<accession>A0A6J5LA16</accession>
<dbReference type="Gene3D" id="3.40.50.300">
    <property type="entry name" value="P-loop containing nucleotide triphosphate hydrolases"/>
    <property type="match status" value="1"/>
</dbReference>
<dbReference type="InterPro" id="IPR027417">
    <property type="entry name" value="P-loop_NTPase"/>
</dbReference>
<proteinExistence type="predicted"/>
<dbReference type="Pfam" id="PF03237">
    <property type="entry name" value="Terminase_6N"/>
    <property type="match status" value="1"/>
</dbReference>
<sequence>MSLSKEAVLMEYAKCMRSTAYALKTYLQTYDNTVSKYVPLELFPDQISLVEDYENYNENIALKYRQAGVSTVTAAWSSKKLVFAKKNSPEKVLIIANKLDTAVEVANKIRGFTDQWPSWVGVGFSSEKNSQRHFKLTNGCEVKAVATSKDALRGYTPTILIFDEAAYIEADSDFWAACMASLSTGGKVIVVSTPNGYDAIYYEIYDQALKGMNEFKVSEMVWWKDPRYAKDLSLVNVKDIIHYYLNRNEYPNVEIIEYNNKEKNFDEIRQLISQGYKPNSSWYESMVKKLKYDKRKVNQELECAFLGSGDNVFNSDMLEDLRVNMVKEPPTKMMGGGLWIWKEPEIGKKYIMGVDVSRGDSEDFSTFQIVDFDTREQVAEYVGKLPPDTLAEICYKWGNMYNAFIVVDITGGMGVTTSLRLRELGYRNVYVDGVDISNKWQYDPKATEKIPGINFNAKRVQIIATFEEYLRHGFKINSSRLLNEMNTFIYVNGRPDHQKGQHDDLIMSVAMALYVGETSFSSLNKVTNQTKAMIDSWTVNTNEFNRRQFTDPVISHQQENFKREATKSDYENYLWLFGGRR</sequence>